<dbReference type="Proteomes" id="UP000620124">
    <property type="component" value="Unassembled WGS sequence"/>
</dbReference>
<feature type="compositionally biased region" description="Low complexity" evidence="1">
    <location>
        <begin position="125"/>
        <end position="158"/>
    </location>
</feature>
<evidence type="ECO:0000313" key="3">
    <source>
        <dbReference type="Proteomes" id="UP000620124"/>
    </source>
</evidence>
<evidence type="ECO:0000256" key="1">
    <source>
        <dbReference type="SAM" id="MobiDB-lite"/>
    </source>
</evidence>
<organism evidence="2 3">
    <name type="scientific">Mycena venus</name>
    <dbReference type="NCBI Taxonomy" id="2733690"/>
    <lineage>
        <taxon>Eukaryota</taxon>
        <taxon>Fungi</taxon>
        <taxon>Dikarya</taxon>
        <taxon>Basidiomycota</taxon>
        <taxon>Agaricomycotina</taxon>
        <taxon>Agaricomycetes</taxon>
        <taxon>Agaricomycetidae</taxon>
        <taxon>Agaricales</taxon>
        <taxon>Marasmiineae</taxon>
        <taxon>Mycenaceae</taxon>
        <taxon>Mycena</taxon>
    </lineage>
</organism>
<name>A0A8H7CFV6_9AGAR</name>
<dbReference type="AlphaFoldDB" id="A0A8H7CFV6"/>
<comment type="caution">
    <text evidence="2">The sequence shown here is derived from an EMBL/GenBank/DDBJ whole genome shotgun (WGS) entry which is preliminary data.</text>
</comment>
<protein>
    <submittedName>
        <fullName evidence="2">Uncharacterized protein</fullName>
    </submittedName>
</protein>
<keyword evidence="3" id="KW-1185">Reference proteome</keyword>
<dbReference type="OrthoDB" id="3064136at2759"/>
<dbReference type="EMBL" id="JACAZI010000026">
    <property type="protein sequence ID" value="KAF7334422.1"/>
    <property type="molecule type" value="Genomic_DNA"/>
</dbReference>
<feature type="region of interest" description="Disordered" evidence="1">
    <location>
        <begin position="83"/>
        <end position="108"/>
    </location>
</feature>
<reference evidence="2" key="1">
    <citation type="submission" date="2020-05" db="EMBL/GenBank/DDBJ databases">
        <title>Mycena genomes resolve the evolution of fungal bioluminescence.</title>
        <authorList>
            <person name="Tsai I.J."/>
        </authorList>
    </citation>
    <scope>NUCLEOTIDE SEQUENCE</scope>
    <source>
        <strain evidence="2">CCC161011</strain>
    </source>
</reference>
<gene>
    <name evidence="2" type="ORF">MVEN_02271500</name>
</gene>
<feature type="compositionally biased region" description="Polar residues" evidence="1">
    <location>
        <begin position="170"/>
        <end position="188"/>
    </location>
</feature>
<accession>A0A8H7CFV6</accession>
<feature type="compositionally biased region" description="Polar residues" evidence="1">
    <location>
        <begin position="93"/>
        <end position="106"/>
    </location>
</feature>
<feature type="compositionally biased region" description="Basic and acidic residues" evidence="1">
    <location>
        <begin position="159"/>
        <end position="168"/>
    </location>
</feature>
<evidence type="ECO:0000313" key="2">
    <source>
        <dbReference type="EMBL" id="KAF7334422.1"/>
    </source>
</evidence>
<feature type="region of interest" description="Disordered" evidence="1">
    <location>
        <begin position="125"/>
        <end position="188"/>
    </location>
</feature>
<sequence length="188" mass="19951">MPTRTSTSTLPFHNSSYTTASSLRTQDSYFTPPPPWPHPRRPPCFPTPIPCRATPATHPSAVSASATASFCVAAISLTTGLGWSDSEDEDAPSTASHPPNLHQSAPQFGFSRASSLSLSARASTFSSSSRTCASSSTRASTFSSSTSRSTSRTGVSRRTQSEHEHEATDTDTSANEFNPWHQPTPSAS</sequence>
<proteinExistence type="predicted"/>